<dbReference type="Gene3D" id="3.30.460.10">
    <property type="entry name" value="Beta Polymerase, domain 2"/>
    <property type="match status" value="1"/>
</dbReference>
<dbReference type="PANTHER" id="PTHR34822:SF1">
    <property type="entry name" value="GRPB FAMILY PROTEIN"/>
    <property type="match status" value="1"/>
</dbReference>
<protein>
    <submittedName>
        <fullName evidence="1">GrpB domain protein</fullName>
    </submittedName>
</protein>
<evidence type="ECO:0000313" key="2">
    <source>
        <dbReference type="Proteomes" id="UP000323067"/>
    </source>
</evidence>
<organism evidence="1 2">
    <name type="scientific">Cordyceps militaris</name>
    <name type="common">Caterpillar fungus</name>
    <name type="synonym">Clavaria militaris</name>
    <dbReference type="NCBI Taxonomy" id="73501"/>
    <lineage>
        <taxon>Eukaryota</taxon>
        <taxon>Fungi</taxon>
        <taxon>Dikarya</taxon>
        <taxon>Ascomycota</taxon>
        <taxon>Pezizomycotina</taxon>
        <taxon>Sordariomycetes</taxon>
        <taxon>Hypocreomycetidae</taxon>
        <taxon>Hypocreales</taxon>
        <taxon>Cordycipitaceae</taxon>
        <taxon>Cordyceps</taxon>
    </lineage>
</organism>
<dbReference type="InterPro" id="IPR007344">
    <property type="entry name" value="GrpB/CoaE"/>
</dbReference>
<dbReference type="Pfam" id="PF04229">
    <property type="entry name" value="GrpB"/>
    <property type="match status" value="1"/>
</dbReference>
<dbReference type="VEuPathDB" id="FungiDB:CCM_02017"/>
<sequence length="201" mass="22206">MENGIQAFEHQEWVSQRRVPHTITIVDADPSWPRTFAQLASSIRAALPAPTIIGLHHVGSTAVPQLAAKPVIDIDLLVADPGNEASYVPALEAAGYHFLFRQPPWYEHRLLALYAPVLVNLHVYGPGALGRESRRHRALRDWLRACPGDRALYGRVKREASRRAAEKGEGVAAYTEYKGDVIREIMERATADAARQEAAGS</sequence>
<dbReference type="VEuPathDB" id="FungiDB:A9K55_006880"/>
<dbReference type="PANTHER" id="PTHR34822">
    <property type="entry name" value="GRPB DOMAIN PROTEIN (AFU_ORTHOLOGUE AFUA_1G01530)"/>
    <property type="match status" value="1"/>
</dbReference>
<proteinExistence type="predicted"/>
<dbReference type="OrthoDB" id="630895at2759"/>
<dbReference type="InterPro" id="IPR043519">
    <property type="entry name" value="NT_sf"/>
</dbReference>
<accession>A0A2H4SDM7</accession>
<dbReference type="Proteomes" id="UP000323067">
    <property type="component" value="Chromosome vi"/>
</dbReference>
<dbReference type="SUPFAM" id="SSF81301">
    <property type="entry name" value="Nucleotidyltransferase"/>
    <property type="match status" value="1"/>
</dbReference>
<gene>
    <name evidence="1" type="ORF">A9K55_006880</name>
</gene>
<dbReference type="EMBL" id="CP023323">
    <property type="protein sequence ID" value="ATY61213.1"/>
    <property type="molecule type" value="Genomic_DNA"/>
</dbReference>
<dbReference type="AlphaFoldDB" id="A0A2H4SDM7"/>
<reference evidence="1 2" key="1">
    <citation type="journal article" date="2017" name="BMC Genomics">
        <title>Chromosome level assembly and secondary metabolite potential of the parasitic fungus Cordyceps militaris.</title>
        <authorList>
            <person name="Kramer G.J."/>
            <person name="Nodwell J.R."/>
        </authorList>
    </citation>
    <scope>NUCLEOTIDE SEQUENCE [LARGE SCALE GENOMIC DNA]</scope>
    <source>
        <strain evidence="1 2">ATCC 34164</strain>
    </source>
</reference>
<evidence type="ECO:0000313" key="1">
    <source>
        <dbReference type="EMBL" id="ATY61213.1"/>
    </source>
</evidence>
<name>A0A2H4SDM7_CORMI</name>